<name>A0ABS0ET96_9BURK</name>
<evidence type="ECO:0000256" key="2">
    <source>
        <dbReference type="ARBA" id="ARBA00022862"/>
    </source>
</evidence>
<dbReference type="Gene3D" id="3.40.30.10">
    <property type="entry name" value="Glutaredoxin"/>
    <property type="match status" value="1"/>
</dbReference>
<evidence type="ECO:0000256" key="3">
    <source>
        <dbReference type="ARBA" id="ARBA00023002"/>
    </source>
</evidence>
<dbReference type="InterPro" id="IPR050924">
    <property type="entry name" value="Peroxiredoxin_BCP/PrxQ"/>
</dbReference>
<dbReference type="InterPro" id="IPR013766">
    <property type="entry name" value="Thioredoxin_domain"/>
</dbReference>
<gene>
    <name evidence="7" type="ORF">IXC47_10305</name>
</gene>
<keyword evidence="4" id="KW-1015">Disulfide bond</keyword>
<evidence type="ECO:0000256" key="4">
    <source>
        <dbReference type="ARBA" id="ARBA00023157"/>
    </source>
</evidence>
<reference evidence="7 8" key="1">
    <citation type="submission" date="2020-11" db="EMBL/GenBank/DDBJ databases">
        <title>WGS of Herminiimonas contaminans strain Marseille-Q4544 isolated from planarians Schmidtea mediterranea.</title>
        <authorList>
            <person name="Kangale L."/>
        </authorList>
    </citation>
    <scope>NUCLEOTIDE SEQUENCE [LARGE SCALE GENOMIC DNA]</scope>
    <source>
        <strain evidence="7 8">Marseille-Q4544</strain>
    </source>
</reference>
<keyword evidence="8" id="KW-1185">Reference proteome</keyword>
<organism evidence="7 8">
    <name type="scientific">Herminiimonas contaminans</name>
    <dbReference type="NCBI Taxonomy" id="1111140"/>
    <lineage>
        <taxon>Bacteria</taxon>
        <taxon>Pseudomonadati</taxon>
        <taxon>Pseudomonadota</taxon>
        <taxon>Betaproteobacteria</taxon>
        <taxon>Burkholderiales</taxon>
        <taxon>Oxalobacteraceae</taxon>
        <taxon>Herminiimonas</taxon>
    </lineage>
</organism>
<accession>A0ABS0ET96</accession>
<evidence type="ECO:0000256" key="5">
    <source>
        <dbReference type="ARBA" id="ARBA00023284"/>
    </source>
</evidence>
<dbReference type="PANTHER" id="PTHR42801:SF21">
    <property type="entry name" value="BCPB PROTEIN"/>
    <property type="match status" value="1"/>
</dbReference>
<keyword evidence="1" id="KW-0575">Peroxidase</keyword>
<dbReference type="InterPro" id="IPR013740">
    <property type="entry name" value="Redoxin"/>
</dbReference>
<proteinExistence type="predicted"/>
<evidence type="ECO:0000256" key="1">
    <source>
        <dbReference type="ARBA" id="ARBA00022559"/>
    </source>
</evidence>
<dbReference type="PROSITE" id="PS51352">
    <property type="entry name" value="THIOREDOXIN_2"/>
    <property type="match status" value="1"/>
</dbReference>
<feature type="domain" description="Thioredoxin" evidence="6">
    <location>
        <begin position="23"/>
        <end position="191"/>
    </location>
</feature>
<dbReference type="EMBL" id="JADOEL010000007">
    <property type="protein sequence ID" value="MBF8178073.1"/>
    <property type="molecule type" value="Genomic_DNA"/>
</dbReference>
<dbReference type="Proteomes" id="UP000657372">
    <property type="component" value="Unassembled WGS sequence"/>
</dbReference>
<dbReference type="SUPFAM" id="SSF52833">
    <property type="entry name" value="Thioredoxin-like"/>
    <property type="match status" value="1"/>
</dbReference>
<dbReference type="Pfam" id="PF08534">
    <property type="entry name" value="Redoxin"/>
    <property type="match status" value="1"/>
</dbReference>
<dbReference type="PANTHER" id="PTHR42801">
    <property type="entry name" value="THIOREDOXIN-DEPENDENT PEROXIDE REDUCTASE"/>
    <property type="match status" value="1"/>
</dbReference>
<evidence type="ECO:0000313" key="8">
    <source>
        <dbReference type="Proteomes" id="UP000657372"/>
    </source>
</evidence>
<protein>
    <submittedName>
        <fullName evidence="7">Peroxiredoxin</fullName>
    </submittedName>
</protein>
<dbReference type="CDD" id="cd03017">
    <property type="entry name" value="PRX_BCP"/>
    <property type="match status" value="1"/>
</dbReference>
<keyword evidence="3" id="KW-0560">Oxidoreductase</keyword>
<dbReference type="InterPro" id="IPR036249">
    <property type="entry name" value="Thioredoxin-like_sf"/>
</dbReference>
<keyword evidence="5" id="KW-0676">Redox-active center</keyword>
<evidence type="ECO:0000259" key="6">
    <source>
        <dbReference type="PROSITE" id="PS51352"/>
    </source>
</evidence>
<comment type="caution">
    <text evidence="7">The sequence shown here is derived from an EMBL/GenBank/DDBJ whole genome shotgun (WGS) entry which is preliminary data.</text>
</comment>
<keyword evidence="2" id="KW-0049">Antioxidant</keyword>
<dbReference type="RefSeq" id="WP_175624285.1">
    <property type="nucleotide sequence ID" value="NZ_JADOEL010000007.1"/>
</dbReference>
<evidence type="ECO:0000313" key="7">
    <source>
        <dbReference type="EMBL" id="MBF8178073.1"/>
    </source>
</evidence>
<sequence>MADNLLNPPSDLPVPQNDGACDHLRGMQVPAIGLRATSGVTVNLAQEGAPWVVVYCYPRTGRPGQELPGGADAWNAIPGARGCSPQSCAYRDHYSELQALGATVYGLSTQDSDYQKEATERLELPFPLLSDAQLAFANALRLPTFSFAGLDLIKRLTLIIRAGRIEEVFYPVFPSDSDAGHVVAWLSAHQDK</sequence>